<reference evidence="3 4" key="1">
    <citation type="submission" date="2014-03" db="EMBL/GenBank/DDBJ databases">
        <title>Sequencing and Comparison of Genomes and Transcriptome Profiles of Human Ehrlichiosis Agents.</title>
        <authorList>
            <person name="Lin M."/>
            <person name="Daugherty S.C."/>
            <person name="Nagaraj S."/>
            <person name="Cheng Z."/>
            <person name="Xiong Q."/>
            <person name="Lin F.-Y."/>
            <person name="Sengamalay N."/>
            <person name="Ott S."/>
            <person name="Godinez A."/>
            <person name="Tallon L.J."/>
            <person name="Sadzewicz L."/>
            <person name="Fraser C.M."/>
            <person name="Dunning Hotopp J.C."/>
            <person name="Rikihisa Y."/>
        </authorList>
    </citation>
    <scope>NUCLEOTIDE SEQUENCE [LARGE SCALE GENOMIC DNA]</scope>
    <source>
        <strain evidence="3 4">Oregon</strain>
    </source>
</reference>
<evidence type="ECO:0000313" key="4">
    <source>
        <dbReference type="Proteomes" id="UP000023755"/>
    </source>
</evidence>
<dbReference type="PANTHER" id="PTHR35869">
    <property type="entry name" value="OUTER-MEMBRANE LIPOPROTEIN CARRIER PROTEIN"/>
    <property type="match status" value="1"/>
</dbReference>
<dbReference type="AlphaFoldDB" id="X5GX39"/>
<evidence type="ECO:0000256" key="1">
    <source>
        <dbReference type="ARBA" id="ARBA00022729"/>
    </source>
</evidence>
<organism evidence="3 4">
    <name type="scientific">Neorickettsia helminthoeca str. Oregon</name>
    <dbReference type="NCBI Taxonomy" id="1286528"/>
    <lineage>
        <taxon>Bacteria</taxon>
        <taxon>Pseudomonadati</taxon>
        <taxon>Pseudomonadota</taxon>
        <taxon>Alphaproteobacteria</taxon>
        <taxon>Rickettsiales</taxon>
        <taxon>Anaplasmataceae</taxon>
        <taxon>Neorickettsia</taxon>
    </lineage>
</organism>
<protein>
    <submittedName>
        <fullName evidence="3">Outer membrane lipocarrier LolA family protein</fullName>
    </submittedName>
</protein>
<dbReference type="Proteomes" id="UP000023755">
    <property type="component" value="Chromosome"/>
</dbReference>
<dbReference type="STRING" id="1286528.NHE_0674"/>
<accession>X5GX39</accession>
<sequence length="177" mass="19991">MAYLVSVLFFWNVSLAFVTTDGELAELLASFKTLRADFVQRNPDGTKSTGVVFLSLPHRFKIVYQDSGISISGNKGMITYHDSELQETRKFFMSRGDPFLKMLSNVGKLSQYHRIKKAGLSYLETSSNGRKCSIVVQEKPFQIKEIIFENESGEVTHMTFSKAHYNLTLSNDAFALP</sequence>
<dbReference type="InterPro" id="IPR029046">
    <property type="entry name" value="LolA/LolB/LppX"/>
</dbReference>
<name>X5GX39_9RICK</name>
<dbReference type="InterPro" id="IPR004564">
    <property type="entry name" value="OM_lipoprot_carrier_LolA-like"/>
</dbReference>
<keyword evidence="4" id="KW-1185">Reference proteome</keyword>
<keyword evidence="1 2" id="KW-0732">Signal</keyword>
<evidence type="ECO:0000313" key="3">
    <source>
        <dbReference type="EMBL" id="AHX11607.1"/>
    </source>
</evidence>
<dbReference type="PANTHER" id="PTHR35869:SF1">
    <property type="entry name" value="OUTER-MEMBRANE LIPOPROTEIN CARRIER PROTEIN"/>
    <property type="match status" value="1"/>
</dbReference>
<dbReference type="Gene3D" id="2.50.20.10">
    <property type="entry name" value="Lipoprotein localisation LolA/LolB/LppX"/>
    <property type="match status" value="1"/>
</dbReference>
<dbReference type="KEGG" id="nhm:NHE_0674"/>
<evidence type="ECO:0000256" key="2">
    <source>
        <dbReference type="SAM" id="SignalP"/>
    </source>
</evidence>
<dbReference type="HOGENOM" id="CLU_1516345_0_0_5"/>
<proteinExistence type="predicted"/>
<dbReference type="CDD" id="cd16325">
    <property type="entry name" value="LolA"/>
    <property type="match status" value="1"/>
</dbReference>
<feature type="signal peptide" evidence="2">
    <location>
        <begin position="1"/>
        <end position="16"/>
    </location>
</feature>
<feature type="chain" id="PRO_5004955704" evidence="2">
    <location>
        <begin position="17"/>
        <end position="177"/>
    </location>
</feature>
<gene>
    <name evidence="3" type="ORF">NHE_0674</name>
</gene>
<dbReference type="EMBL" id="CP007481">
    <property type="protein sequence ID" value="AHX11607.1"/>
    <property type="molecule type" value="Genomic_DNA"/>
</dbReference>
<dbReference type="SUPFAM" id="SSF89392">
    <property type="entry name" value="Prokaryotic lipoproteins and lipoprotein localization factors"/>
    <property type="match status" value="1"/>
</dbReference>
<dbReference type="Pfam" id="PF03548">
    <property type="entry name" value="LolA"/>
    <property type="match status" value="1"/>
</dbReference>